<comment type="PTM">
    <text evidence="5">Phosphorylated by CheA. Phosphorylation of the N-terminal regulatory domain activates the methylesterase activity.</text>
</comment>
<dbReference type="PANTHER" id="PTHR42872">
    <property type="entry name" value="PROTEIN-GLUTAMATE METHYLESTERASE/PROTEIN-GLUTAMINE GLUTAMINASE"/>
    <property type="match status" value="1"/>
</dbReference>
<feature type="domain" description="Response regulatory" evidence="8">
    <location>
        <begin position="4"/>
        <end position="121"/>
    </location>
</feature>
<evidence type="ECO:0000259" key="9">
    <source>
        <dbReference type="PROSITE" id="PS50122"/>
    </source>
</evidence>
<reference evidence="10" key="1">
    <citation type="submission" date="2022-03" db="EMBL/GenBank/DDBJ databases">
        <title>Identification of a novel bacterium isolated from mangrove sediments.</title>
        <authorList>
            <person name="Pan X."/>
        </authorList>
    </citation>
    <scope>NUCLEOTIDE SEQUENCE</scope>
    <source>
        <strain evidence="10">B2580</strain>
    </source>
</reference>
<proteinExistence type="inferred from homology"/>
<dbReference type="PIRSF" id="PIRSF000876">
    <property type="entry name" value="RR_chemtxs_CheB"/>
    <property type="match status" value="1"/>
</dbReference>
<feature type="domain" description="CheB-type methylesterase" evidence="9">
    <location>
        <begin position="151"/>
        <end position="341"/>
    </location>
</feature>
<dbReference type="RefSeq" id="WP_243993266.1">
    <property type="nucleotide sequence ID" value="NZ_JALHLE010000011.1"/>
</dbReference>
<dbReference type="SUPFAM" id="SSF52738">
    <property type="entry name" value="Methylesterase CheB, C-terminal domain"/>
    <property type="match status" value="1"/>
</dbReference>
<dbReference type="SUPFAM" id="SSF52172">
    <property type="entry name" value="CheY-like"/>
    <property type="match status" value="1"/>
</dbReference>
<comment type="subcellular location">
    <subcellularLocation>
        <location evidence="5">Cytoplasm</location>
    </subcellularLocation>
</comment>
<dbReference type="InterPro" id="IPR001789">
    <property type="entry name" value="Sig_transdc_resp-reg_receiver"/>
</dbReference>
<feature type="active site" evidence="5 6">
    <location>
        <position position="285"/>
    </location>
</feature>
<dbReference type="CDD" id="cd17541">
    <property type="entry name" value="REC_CheB-like"/>
    <property type="match status" value="1"/>
</dbReference>
<evidence type="ECO:0000256" key="7">
    <source>
        <dbReference type="PROSITE-ProRule" id="PRU00169"/>
    </source>
</evidence>
<dbReference type="HAMAP" id="MF_00099">
    <property type="entry name" value="CheB_chemtxs"/>
    <property type="match status" value="1"/>
</dbReference>
<dbReference type="EC" id="3.1.1.61" evidence="5"/>
<accession>A0ABT0B1B0</accession>
<gene>
    <name evidence="5" type="primary">cheB</name>
    <name evidence="10" type="ORF">MTR64_09755</name>
</gene>
<dbReference type="EC" id="3.5.1.44" evidence="5"/>
<dbReference type="Gene3D" id="3.40.50.2300">
    <property type="match status" value="1"/>
</dbReference>
<evidence type="ECO:0000256" key="6">
    <source>
        <dbReference type="PROSITE-ProRule" id="PRU00050"/>
    </source>
</evidence>
<dbReference type="CDD" id="cd16432">
    <property type="entry name" value="CheB_Rec"/>
    <property type="match status" value="1"/>
</dbReference>
<comment type="similarity">
    <text evidence="5">Belongs to the CheB family.</text>
</comment>
<dbReference type="SMART" id="SM00448">
    <property type="entry name" value="REC"/>
    <property type="match status" value="1"/>
</dbReference>
<dbReference type="Pfam" id="PF00072">
    <property type="entry name" value="Response_reg"/>
    <property type="match status" value="1"/>
</dbReference>
<organism evidence="10 11">
    <name type="scientific">Novosphingobium album</name>
    <name type="common">ex Hu et al. 2023</name>
    <dbReference type="NCBI Taxonomy" id="2930093"/>
    <lineage>
        <taxon>Bacteria</taxon>
        <taxon>Pseudomonadati</taxon>
        <taxon>Pseudomonadota</taxon>
        <taxon>Alphaproteobacteria</taxon>
        <taxon>Sphingomonadales</taxon>
        <taxon>Sphingomonadaceae</taxon>
        <taxon>Novosphingobium</taxon>
    </lineage>
</organism>
<evidence type="ECO:0000313" key="10">
    <source>
        <dbReference type="EMBL" id="MCJ2178847.1"/>
    </source>
</evidence>
<name>A0ABT0B1B0_9SPHN</name>
<comment type="catalytic activity">
    <reaction evidence="4 5">
        <text>[protein]-L-glutamate 5-O-methyl ester + H2O = L-glutamyl-[protein] + methanol + H(+)</text>
        <dbReference type="Rhea" id="RHEA:23236"/>
        <dbReference type="Rhea" id="RHEA-COMP:10208"/>
        <dbReference type="Rhea" id="RHEA-COMP:10311"/>
        <dbReference type="ChEBI" id="CHEBI:15377"/>
        <dbReference type="ChEBI" id="CHEBI:15378"/>
        <dbReference type="ChEBI" id="CHEBI:17790"/>
        <dbReference type="ChEBI" id="CHEBI:29973"/>
        <dbReference type="ChEBI" id="CHEBI:82795"/>
        <dbReference type="EC" id="3.1.1.61"/>
    </reaction>
</comment>
<feature type="active site" evidence="5 6">
    <location>
        <position position="163"/>
    </location>
</feature>
<keyword evidence="2 5" id="KW-0145">Chemotaxis</keyword>
<dbReference type="PROSITE" id="PS50110">
    <property type="entry name" value="RESPONSE_REGULATORY"/>
    <property type="match status" value="1"/>
</dbReference>
<comment type="catalytic activity">
    <reaction evidence="5">
        <text>L-glutaminyl-[protein] + H2O = L-glutamyl-[protein] + NH4(+)</text>
        <dbReference type="Rhea" id="RHEA:16441"/>
        <dbReference type="Rhea" id="RHEA-COMP:10207"/>
        <dbReference type="Rhea" id="RHEA-COMP:10208"/>
        <dbReference type="ChEBI" id="CHEBI:15377"/>
        <dbReference type="ChEBI" id="CHEBI:28938"/>
        <dbReference type="ChEBI" id="CHEBI:29973"/>
        <dbReference type="ChEBI" id="CHEBI:30011"/>
        <dbReference type="EC" id="3.5.1.44"/>
    </reaction>
</comment>
<dbReference type="Pfam" id="PF01339">
    <property type="entry name" value="CheB_methylest"/>
    <property type="match status" value="1"/>
</dbReference>
<protein>
    <recommendedName>
        <fullName evidence="5">Protein-glutamate methylesterase/protein-glutamine glutaminase</fullName>
        <ecNumber evidence="5">3.1.1.61</ecNumber>
        <ecNumber evidence="5">3.5.1.44</ecNumber>
    </recommendedName>
</protein>
<dbReference type="InterPro" id="IPR035909">
    <property type="entry name" value="CheB_C"/>
</dbReference>
<dbReference type="EMBL" id="JALHLE010000011">
    <property type="protein sequence ID" value="MCJ2178847.1"/>
    <property type="molecule type" value="Genomic_DNA"/>
</dbReference>
<evidence type="ECO:0000313" key="11">
    <source>
        <dbReference type="Proteomes" id="UP001162880"/>
    </source>
</evidence>
<dbReference type="Proteomes" id="UP001162880">
    <property type="component" value="Unassembled WGS sequence"/>
</dbReference>
<dbReference type="InterPro" id="IPR008248">
    <property type="entry name" value="CheB-like"/>
</dbReference>
<evidence type="ECO:0000256" key="3">
    <source>
        <dbReference type="ARBA" id="ARBA00022801"/>
    </source>
</evidence>
<keyword evidence="3 5" id="KW-0378">Hydrolase</keyword>
<dbReference type="InterPro" id="IPR000673">
    <property type="entry name" value="Sig_transdc_resp-reg_Me-estase"/>
</dbReference>
<dbReference type="PANTHER" id="PTHR42872:SF6">
    <property type="entry name" value="PROTEIN-GLUTAMATE METHYLESTERASE_PROTEIN-GLUTAMINE GLUTAMINASE"/>
    <property type="match status" value="1"/>
</dbReference>
<sequence>MSIRVLIVDDSPTMRAILMSRLREQPDIEVVGSASNAAEGRTLMKQLDPDVVTLDIEMPGMNGLDFLEKIMTLRPTPVIIVSGATQEGNEVTARALALGAVNCYSKYDPTGKLALQDSGELAKLIRDAAQIEFRKPVRNAPAVAEESRRSIKRDTRLIAIGSSTGGVEALQVLLREFPRDCPPTVIVQHVNPRFAPAIARTLDQVCPATVQVAVHDMPLKTGHVYLAAEAEHHLLVKGDATLYAKLRRGEPISGHVPSVDALFHSVAQYVGADAVGILLTGMGQDGAKGLLAMANAGAHTIAQDEATCTVFGMPRAAISLGAARVVAPISTIARHALHKAA</sequence>
<evidence type="ECO:0000259" key="8">
    <source>
        <dbReference type="PROSITE" id="PS50110"/>
    </source>
</evidence>
<dbReference type="InterPro" id="IPR011006">
    <property type="entry name" value="CheY-like_superfamily"/>
</dbReference>
<comment type="domain">
    <text evidence="5">Contains a C-terminal catalytic domain, and an N-terminal region which modulates catalytic activity.</text>
</comment>
<dbReference type="PROSITE" id="PS50122">
    <property type="entry name" value="CHEB"/>
    <property type="match status" value="1"/>
</dbReference>
<evidence type="ECO:0000256" key="4">
    <source>
        <dbReference type="ARBA" id="ARBA00048267"/>
    </source>
</evidence>
<keyword evidence="5 7" id="KW-0597">Phosphoprotein</keyword>
<dbReference type="NCBIfam" id="NF001965">
    <property type="entry name" value="PRK00742.1"/>
    <property type="match status" value="1"/>
</dbReference>
<feature type="modified residue" description="4-aspartylphosphate" evidence="5 7">
    <location>
        <position position="55"/>
    </location>
</feature>
<dbReference type="Gene3D" id="3.40.50.180">
    <property type="entry name" value="Methylesterase CheB, C-terminal domain"/>
    <property type="match status" value="1"/>
</dbReference>
<comment type="caution">
    <text evidence="10">The sequence shown here is derived from an EMBL/GenBank/DDBJ whole genome shotgun (WGS) entry which is preliminary data.</text>
</comment>
<keyword evidence="11" id="KW-1185">Reference proteome</keyword>
<evidence type="ECO:0000256" key="1">
    <source>
        <dbReference type="ARBA" id="ARBA00022490"/>
    </source>
</evidence>
<evidence type="ECO:0000256" key="2">
    <source>
        <dbReference type="ARBA" id="ARBA00022500"/>
    </source>
</evidence>
<evidence type="ECO:0000256" key="5">
    <source>
        <dbReference type="HAMAP-Rule" id="MF_00099"/>
    </source>
</evidence>
<keyword evidence="1 5" id="KW-0963">Cytoplasm</keyword>
<feature type="active site" evidence="5 6">
    <location>
        <position position="189"/>
    </location>
</feature>
<comment type="function">
    <text evidence="5">Involved in chemotaxis. Part of a chemotaxis signal transduction system that modulates chemotaxis in response to various stimuli. Catalyzes the demethylation of specific methylglutamate residues introduced into the chemoreceptors (methyl-accepting chemotaxis proteins or MCP) by CheR. Also mediates the irreversible deamidation of specific glutamine residues to glutamic acid.</text>
</comment>